<evidence type="ECO:0000313" key="5">
    <source>
        <dbReference type="Proteomes" id="UP000239477"/>
    </source>
</evidence>
<reference evidence="4 5" key="1">
    <citation type="submission" date="2017-09" db="EMBL/GenBank/DDBJ databases">
        <title>Genomic, metabolic, and phenotypic characteristics of bacterial isolates from the natural microbiome of the model nematode Caenorhabditis elegans.</title>
        <authorList>
            <person name="Zimmermann J."/>
            <person name="Obeng N."/>
            <person name="Yang W."/>
            <person name="Obeng O."/>
            <person name="Kissoyan K."/>
            <person name="Pees B."/>
            <person name="Dirksen P."/>
            <person name="Hoppner M."/>
            <person name="Franke A."/>
            <person name="Rosenstiel P."/>
            <person name="Leippe M."/>
            <person name="Dierking K."/>
            <person name="Kaleta C."/>
            <person name="Schulenburg H."/>
        </authorList>
    </citation>
    <scope>NUCLEOTIDE SEQUENCE [LARGE SCALE GENOMIC DNA]</scope>
    <source>
        <strain evidence="4 5">MYb73</strain>
    </source>
</reference>
<dbReference type="CDD" id="cd04730">
    <property type="entry name" value="NPD_like"/>
    <property type="match status" value="1"/>
</dbReference>
<dbReference type="AlphaFoldDB" id="A0A2S0I1G9"/>
<dbReference type="RefSeq" id="WP_105236971.1">
    <property type="nucleotide sequence ID" value="NZ_CP023270.1"/>
</dbReference>
<proteinExistence type="predicted"/>
<dbReference type="SUPFAM" id="SSF51412">
    <property type="entry name" value="Inosine monophosphate dehydrogenase (IMPDH)"/>
    <property type="match status" value="1"/>
</dbReference>
<evidence type="ECO:0000256" key="3">
    <source>
        <dbReference type="ARBA" id="ARBA00023002"/>
    </source>
</evidence>
<dbReference type="InterPro" id="IPR004136">
    <property type="entry name" value="NMO"/>
</dbReference>
<dbReference type="InterPro" id="IPR013785">
    <property type="entry name" value="Aldolase_TIM"/>
</dbReference>
<dbReference type="GO" id="GO:0051213">
    <property type="term" value="F:dioxygenase activity"/>
    <property type="evidence" value="ECO:0007669"/>
    <property type="project" value="UniProtKB-KW"/>
</dbReference>
<keyword evidence="2" id="KW-0288">FMN</keyword>
<evidence type="ECO:0000313" key="4">
    <source>
        <dbReference type="EMBL" id="AVJ25845.1"/>
    </source>
</evidence>
<keyword evidence="4" id="KW-0223">Dioxygenase</keyword>
<organism evidence="4 5">
    <name type="scientific">Achromobacter spanius</name>
    <dbReference type="NCBI Taxonomy" id="217203"/>
    <lineage>
        <taxon>Bacteria</taxon>
        <taxon>Pseudomonadati</taxon>
        <taxon>Pseudomonadota</taxon>
        <taxon>Betaproteobacteria</taxon>
        <taxon>Burkholderiales</taxon>
        <taxon>Alcaligenaceae</taxon>
        <taxon>Achromobacter</taxon>
    </lineage>
</organism>
<dbReference type="GO" id="GO:0018580">
    <property type="term" value="F:nitronate monooxygenase activity"/>
    <property type="evidence" value="ECO:0007669"/>
    <property type="project" value="InterPro"/>
</dbReference>
<dbReference type="EMBL" id="CP023270">
    <property type="protein sequence ID" value="AVJ25845.1"/>
    <property type="molecule type" value="Genomic_DNA"/>
</dbReference>
<name>A0A2S0I1G9_9BURK</name>
<protein>
    <submittedName>
        <fullName evidence="4">2-nitropropane dioxygenase</fullName>
    </submittedName>
</protein>
<accession>A0A2S0I1G9</accession>
<dbReference type="PANTHER" id="PTHR32332">
    <property type="entry name" value="2-NITROPROPANE DIOXYGENASE"/>
    <property type="match status" value="1"/>
</dbReference>
<dbReference type="Gene3D" id="3.20.20.70">
    <property type="entry name" value="Aldolase class I"/>
    <property type="match status" value="1"/>
</dbReference>
<evidence type="ECO:0000256" key="2">
    <source>
        <dbReference type="ARBA" id="ARBA00022643"/>
    </source>
</evidence>
<dbReference type="PANTHER" id="PTHR32332:SF20">
    <property type="entry name" value="2-NITROPROPANE DIOXYGENASE-LIKE PROTEIN"/>
    <property type="match status" value="1"/>
</dbReference>
<dbReference type="Pfam" id="PF03060">
    <property type="entry name" value="NMO"/>
    <property type="match status" value="1"/>
</dbReference>
<keyword evidence="5" id="KW-1185">Reference proteome</keyword>
<sequence length="316" mass="32646">MTLQTPLTRLLGIRYPIVQAGMSWASSNAELAAAVSAAGGLGVVASGPMYPEALQGALRKLRSLTDAPYAVNIPLYNKRAREHLDIAIAEGAPIIIASQGGPKEHLGRVHDAGMKWLQVIASPVHAEKAQAAGVDGVIAVGLEAGGHPGPDEIATHVLLRATVQRVDLPVVAAGGIADGAGIAAALCLGAAGAQLGTRFLLTPEASVHAAYKAAVMQASVSDTTLVGRGRSPVRMLRNAFAQQYLSAERRSGDEELDALFAQSTLKQAALEGNVELGKVEAGQSAGLIDDLVPAAELMQRLVEETLVAIMRVSALV</sequence>
<gene>
    <name evidence="4" type="ORF">CLM73_01185</name>
</gene>
<evidence type="ECO:0000256" key="1">
    <source>
        <dbReference type="ARBA" id="ARBA00022630"/>
    </source>
</evidence>
<dbReference type="OrthoDB" id="9778912at2"/>
<keyword evidence="3" id="KW-0560">Oxidoreductase</keyword>
<dbReference type="Proteomes" id="UP000239477">
    <property type="component" value="Chromosome"/>
</dbReference>
<keyword evidence="1" id="KW-0285">Flavoprotein</keyword>